<proteinExistence type="predicted"/>
<dbReference type="Proteomes" id="UP000185544">
    <property type="component" value="Chromosome"/>
</dbReference>
<accession>A0A1L6MYR3</accession>
<sequence length="302" mass="33193">MQWWKRGILFSLVLLISRSVYAQACCSGAAVLNPGRLALHEDALVGMQTFVEKIYGSFGPEGEYRPLSEGTSDINGRGELFASVRWLEMGQVHLIVPMVWNYREAKNLSSFGGGLGDVRLSARYDFFLAGKNLYWPGIAVLVGVVIPTGIPADQAERPLLTDETGTGSWQGTGAIALEQVWGRSLVNWTTVVTQRIPRSVFGSKQMLGTQVWFIGSWAYLFKNETGIAFSFRYALEGDMAVNEASIPGTSRASMVASLSGTLPIMDTWRLQGGGYMVPPVSHWLWNGTAHAGVFLTLIRSWF</sequence>
<dbReference type="KEGG" id="pabo:BCY86_08545"/>
<dbReference type="RefSeq" id="WP_075277390.1">
    <property type="nucleotide sequence ID" value="NZ_CP016908.1"/>
</dbReference>
<reference evidence="2 3" key="1">
    <citation type="submission" date="2016-08" db="EMBL/GenBank/DDBJ databases">
        <title>Identification and validation of antigenic proteins from Pajaroellobacter abortibovis using de-novo genome sequence assembly and reverse vaccinology.</title>
        <authorList>
            <person name="Welly B.T."/>
            <person name="Miller M.R."/>
            <person name="Stott J.L."/>
            <person name="Blanchard M.T."/>
            <person name="Islas-Trejo A.D."/>
            <person name="O'Rourke S.M."/>
            <person name="Young A.E."/>
            <person name="Medrano J.F."/>
            <person name="Van Eenennaam A.L."/>
        </authorList>
    </citation>
    <scope>NUCLEOTIDE SEQUENCE [LARGE SCALE GENOMIC DNA]</scope>
    <source>
        <strain evidence="2 3">BTF92-0548A/99-0131</strain>
    </source>
</reference>
<dbReference type="EMBL" id="CP016908">
    <property type="protein sequence ID" value="APS00721.1"/>
    <property type="molecule type" value="Genomic_DNA"/>
</dbReference>
<evidence type="ECO:0000313" key="2">
    <source>
        <dbReference type="EMBL" id="APS00721.1"/>
    </source>
</evidence>
<protein>
    <recommendedName>
        <fullName evidence="4">Transporter</fullName>
    </recommendedName>
</protein>
<keyword evidence="3" id="KW-1185">Reference proteome</keyword>
<organism evidence="2 3">
    <name type="scientific">Pajaroellobacter abortibovis</name>
    <dbReference type="NCBI Taxonomy" id="1882918"/>
    <lineage>
        <taxon>Bacteria</taxon>
        <taxon>Pseudomonadati</taxon>
        <taxon>Myxococcota</taxon>
        <taxon>Polyangia</taxon>
        <taxon>Polyangiales</taxon>
        <taxon>Polyangiaceae</taxon>
    </lineage>
</organism>
<evidence type="ECO:0000313" key="3">
    <source>
        <dbReference type="Proteomes" id="UP000185544"/>
    </source>
</evidence>
<dbReference type="OrthoDB" id="5507757at2"/>
<feature type="chain" id="PRO_5012521336" description="Transporter" evidence="1">
    <location>
        <begin position="23"/>
        <end position="302"/>
    </location>
</feature>
<gene>
    <name evidence="2" type="ORF">BCY86_08545</name>
</gene>
<keyword evidence="1" id="KW-0732">Signal</keyword>
<dbReference type="STRING" id="1882918.BCY86_08545"/>
<name>A0A1L6MYR3_9BACT</name>
<evidence type="ECO:0000256" key="1">
    <source>
        <dbReference type="SAM" id="SignalP"/>
    </source>
</evidence>
<evidence type="ECO:0008006" key="4">
    <source>
        <dbReference type="Google" id="ProtNLM"/>
    </source>
</evidence>
<dbReference type="AlphaFoldDB" id="A0A1L6MYR3"/>
<feature type="signal peptide" evidence="1">
    <location>
        <begin position="1"/>
        <end position="22"/>
    </location>
</feature>